<dbReference type="InterPro" id="IPR013325">
    <property type="entry name" value="RNA_pol_sigma_r2"/>
</dbReference>
<reference evidence="1 2" key="1">
    <citation type="submission" date="2020-08" db="EMBL/GenBank/DDBJ databases">
        <authorList>
            <person name="Liu C."/>
            <person name="Sun Q."/>
        </authorList>
    </citation>
    <scope>NUCLEOTIDE SEQUENCE [LARGE SCALE GENOMIC DNA]</scope>
    <source>
        <strain evidence="1 2">NSJ-8</strain>
    </source>
</reference>
<dbReference type="RefSeq" id="WP_249326720.1">
    <property type="nucleotide sequence ID" value="NZ_CP060633.1"/>
</dbReference>
<sequence>MHKKKTEEMEADHQEFTRLICENQAILYDFIKCRILDRSLAQDVLQETFYIAYKKWDQLKVHPNQTGFLIETARYKIQEFNKNVE</sequence>
<name>A0A7G9FY55_9FIRM</name>
<dbReference type="GO" id="GO:0003700">
    <property type="term" value="F:DNA-binding transcription factor activity"/>
    <property type="evidence" value="ECO:0007669"/>
    <property type="project" value="InterPro"/>
</dbReference>
<proteinExistence type="predicted"/>
<dbReference type="KEGG" id="ssun:H9Q77_05120"/>
<dbReference type="AlphaFoldDB" id="A0A7G9FY55"/>
<evidence type="ECO:0000313" key="2">
    <source>
        <dbReference type="Proteomes" id="UP000515981"/>
    </source>
</evidence>
<protein>
    <submittedName>
        <fullName evidence="1">Sigma-70 family RNA polymerase sigma factor</fullName>
    </submittedName>
</protein>
<accession>A0A7G9FY55</accession>
<dbReference type="EMBL" id="CP060633">
    <property type="protein sequence ID" value="QNM03487.1"/>
    <property type="molecule type" value="Genomic_DNA"/>
</dbReference>
<dbReference type="Gene3D" id="1.10.1740.10">
    <property type="match status" value="1"/>
</dbReference>
<evidence type="ECO:0000313" key="1">
    <source>
        <dbReference type="EMBL" id="QNM03487.1"/>
    </source>
</evidence>
<gene>
    <name evidence="1" type="ORF">H9Q77_05120</name>
</gene>
<dbReference type="Proteomes" id="UP000515981">
    <property type="component" value="Chromosome"/>
</dbReference>
<dbReference type="SUPFAM" id="SSF88946">
    <property type="entry name" value="Sigma2 domain of RNA polymerase sigma factors"/>
    <property type="match status" value="1"/>
</dbReference>
<keyword evidence="2" id="KW-1185">Reference proteome</keyword>
<organism evidence="1 2">
    <name type="scientific">Simiaoa sunii</name>
    <dbReference type="NCBI Taxonomy" id="2763672"/>
    <lineage>
        <taxon>Bacteria</taxon>
        <taxon>Bacillati</taxon>
        <taxon>Bacillota</taxon>
        <taxon>Clostridia</taxon>
        <taxon>Lachnospirales</taxon>
        <taxon>Lachnospiraceae</taxon>
        <taxon>Simiaoa</taxon>
    </lineage>
</organism>
<dbReference type="GO" id="GO:0006352">
    <property type="term" value="P:DNA-templated transcription initiation"/>
    <property type="evidence" value="ECO:0007669"/>
    <property type="project" value="InterPro"/>
</dbReference>